<feature type="compositionally biased region" description="Polar residues" evidence="1">
    <location>
        <begin position="77"/>
        <end position="87"/>
    </location>
</feature>
<evidence type="ECO:0000256" key="1">
    <source>
        <dbReference type="SAM" id="MobiDB-lite"/>
    </source>
</evidence>
<keyword evidence="5" id="KW-1185">Reference proteome</keyword>
<geneLocation type="mitochondrion" evidence="4"/>
<evidence type="ECO:0000313" key="3">
    <source>
        <dbReference type="EMBL" id="CEO96325.1"/>
    </source>
</evidence>
<feature type="region of interest" description="Disordered" evidence="1">
    <location>
        <begin position="77"/>
        <end position="96"/>
    </location>
</feature>
<keyword evidence="2" id="KW-0812">Transmembrane</keyword>
<proteinExistence type="predicted"/>
<dbReference type="PANTHER" id="PTHR40135">
    <property type="entry name" value="MITOCHONDRIAL PHOSPHATE CARRIER PROTEIN"/>
    <property type="match status" value="1"/>
</dbReference>
<sequence>MSSAAGRILATGLPYFNFAIGSFALSFQIGVLYPWHCQLDKDFIEMRRNIDVKLADYHRMKLEKLDTLQSILANQAAPATSSSQALATSDLPVPSP</sequence>
<keyword evidence="2" id="KW-0472">Membrane</keyword>
<dbReference type="STRING" id="37360.A0A0G4IMJ4"/>
<evidence type="ECO:0000256" key="2">
    <source>
        <dbReference type="SAM" id="Phobius"/>
    </source>
</evidence>
<dbReference type="PANTHER" id="PTHR40135:SF1">
    <property type="entry name" value="MITOCHONDRIAL PHOSPHATE CARRIER PROTEIN"/>
    <property type="match status" value="1"/>
</dbReference>
<dbReference type="EMBL" id="CDSF01000057">
    <property type="protein sequence ID" value="CEO96325.1"/>
    <property type="molecule type" value="Genomic_DNA"/>
</dbReference>
<gene>
    <name evidence="3" type="ORF">PBRA_004996</name>
    <name evidence="4" type="ORF">PLBR_LOCUS6479</name>
</gene>
<dbReference type="AlphaFoldDB" id="A0A0G4IMJ4"/>
<evidence type="ECO:0000313" key="5">
    <source>
        <dbReference type="Proteomes" id="UP000039324"/>
    </source>
</evidence>
<keyword evidence="2" id="KW-1133">Transmembrane helix</keyword>
<evidence type="ECO:0000313" key="6">
    <source>
        <dbReference type="Proteomes" id="UP000290189"/>
    </source>
</evidence>
<dbReference type="Proteomes" id="UP000039324">
    <property type="component" value="Unassembled WGS sequence"/>
</dbReference>
<dbReference type="EMBL" id="OVEO01000011">
    <property type="protein sequence ID" value="SPQ99264.1"/>
    <property type="molecule type" value="Genomic_DNA"/>
</dbReference>
<reference evidence="3 5" key="1">
    <citation type="submission" date="2015-02" db="EMBL/GenBank/DDBJ databases">
        <authorList>
            <person name="Chooi Y.-H."/>
        </authorList>
    </citation>
    <scope>NUCLEOTIDE SEQUENCE [LARGE SCALE GENOMIC DNA]</scope>
    <source>
        <strain evidence="3">E3</strain>
    </source>
</reference>
<accession>A0A0G4IMJ4</accession>
<dbReference type="OrthoDB" id="9992270at2759"/>
<reference evidence="4 6" key="2">
    <citation type="submission" date="2018-03" db="EMBL/GenBank/DDBJ databases">
        <authorList>
            <person name="Fogelqvist J."/>
        </authorList>
    </citation>
    <scope>NUCLEOTIDE SEQUENCE [LARGE SCALE GENOMIC DNA]</scope>
</reference>
<protein>
    <submittedName>
        <fullName evidence="3">Uncharacterized protein</fullName>
    </submittedName>
</protein>
<feature type="transmembrane region" description="Helical" evidence="2">
    <location>
        <begin position="12"/>
        <end position="35"/>
    </location>
</feature>
<dbReference type="Proteomes" id="UP000290189">
    <property type="component" value="Unassembled WGS sequence"/>
</dbReference>
<evidence type="ECO:0000313" key="4">
    <source>
        <dbReference type="EMBL" id="SPQ99264.1"/>
    </source>
</evidence>
<organism evidence="3 5">
    <name type="scientific">Plasmodiophora brassicae</name>
    <name type="common">Clubroot disease agent</name>
    <dbReference type="NCBI Taxonomy" id="37360"/>
    <lineage>
        <taxon>Eukaryota</taxon>
        <taxon>Sar</taxon>
        <taxon>Rhizaria</taxon>
        <taxon>Endomyxa</taxon>
        <taxon>Phytomyxea</taxon>
        <taxon>Plasmodiophorida</taxon>
        <taxon>Plasmodiophoridae</taxon>
        <taxon>Plasmodiophora</taxon>
    </lineage>
</organism>
<name>A0A0G4IMJ4_PLABS</name>
<keyword evidence="4" id="KW-0496">Mitochondrion</keyword>